<evidence type="ECO:0000313" key="2">
    <source>
        <dbReference type="Proteomes" id="UP001293593"/>
    </source>
</evidence>
<reference evidence="1" key="1">
    <citation type="submission" date="2023-10" db="EMBL/GenBank/DDBJ databases">
        <title>Chromosome-level genome of the transformable northern wattle, Acacia crassicarpa.</title>
        <authorList>
            <person name="Massaro I."/>
            <person name="Sinha N.R."/>
            <person name="Poethig S."/>
            <person name="Leichty A.R."/>
        </authorList>
    </citation>
    <scope>NUCLEOTIDE SEQUENCE</scope>
    <source>
        <strain evidence="1">Acra3RX</strain>
        <tissue evidence="1">Leaf</tissue>
    </source>
</reference>
<evidence type="ECO:0000313" key="1">
    <source>
        <dbReference type="EMBL" id="KAK4284356.1"/>
    </source>
</evidence>
<name>A0AAE1N9A2_9FABA</name>
<dbReference type="InterPro" id="IPR027949">
    <property type="entry name" value="Chloroplast_duf"/>
</dbReference>
<gene>
    <name evidence="1" type="ORF">QN277_001202</name>
</gene>
<dbReference type="Pfam" id="PF14476">
    <property type="entry name" value="Chloroplast_duf"/>
    <property type="match status" value="1"/>
</dbReference>
<proteinExistence type="predicted"/>
<dbReference type="PANTHER" id="PTHR33358:SF12">
    <property type="entry name" value="F-BOX PROTEIN WITH A DOMAIN PROTEIN"/>
    <property type="match status" value="1"/>
</dbReference>
<accession>A0AAE1N9A2</accession>
<sequence length="417" mass="46260">MSSLQISACSSSISSTRKVNAAINVPKLPRLRLSLPKIPPTSTTKLVLEVNRSIDTIIPSQLDVTTSTELYEDNYSKATIQFYAILEAVSDRIEMHNNMCEQRNNWNTLLLNSLNMITLTASTMVGLNTAIDDSALKVMSTLLFTAATGMLLIMNKIQPSQLAEEQRNATRLFKQLQTEIQTILAIGNPTEEDANSAMEKVLALDKAYPLPLLGVMLEKFPSKYEPAVWWPKTNTNEFQKQVLRSEKKTNNGWTPELETEMWQILEVMKRKDMEDYDRLGNLVLKVNKTLAKSGPLLTVIAALGSALGNHGSSWVSIVAAVAGSLAASTNALEHGGQVGMVFEMYRNCGGFFKLLQETIEATLEEKAFEKRENGELFEMKVAMKLGRSVSQLKQLASKFASYESEGIGIEEFASKLF</sequence>
<dbReference type="AlphaFoldDB" id="A0AAE1N9A2"/>
<dbReference type="PANTHER" id="PTHR33358">
    <property type="entry name" value="F-BOX PROTEIN WITH A DOMAIN PROTEIN"/>
    <property type="match status" value="1"/>
</dbReference>
<organism evidence="1 2">
    <name type="scientific">Acacia crassicarpa</name>
    <name type="common">northern wattle</name>
    <dbReference type="NCBI Taxonomy" id="499986"/>
    <lineage>
        <taxon>Eukaryota</taxon>
        <taxon>Viridiplantae</taxon>
        <taxon>Streptophyta</taxon>
        <taxon>Embryophyta</taxon>
        <taxon>Tracheophyta</taxon>
        <taxon>Spermatophyta</taxon>
        <taxon>Magnoliopsida</taxon>
        <taxon>eudicotyledons</taxon>
        <taxon>Gunneridae</taxon>
        <taxon>Pentapetalae</taxon>
        <taxon>rosids</taxon>
        <taxon>fabids</taxon>
        <taxon>Fabales</taxon>
        <taxon>Fabaceae</taxon>
        <taxon>Caesalpinioideae</taxon>
        <taxon>mimosoid clade</taxon>
        <taxon>Acacieae</taxon>
        <taxon>Acacia</taxon>
    </lineage>
</organism>
<comment type="caution">
    <text evidence="1">The sequence shown here is derived from an EMBL/GenBank/DDBJ whole genome shotgun (WGS) entry which is preliminary data.</text>
</comment>
<keyword evidence="2" id="KW-1185">Reference proteome</keyword>
<protein>
    <recommendedName>
        <fullName evidence="3">F-box protein</fullName>
    </recommendedName>
</protein>
<evidence type="ECO:0008006" key="3">
    <source>
        <dbReference type="Google" id="ProtNLM"/>
    </source>
</evidence>
<dbReference type="Proteomes" id="UP001293593">
    <property type="component" value="Unassembled WGS sequence"/>
</dbReference>
<dbReference type="EMBL" id="JAWXYG010000001">
    <property type="protein sequence ID" value="KAK4284356.1"/>
    <property type="molecule type" value="Genomic_DNA"/>
</dbReference>